<keyword evidence="1" id="KW-0812">Transmembrane</keyword>
<keyword evidence="3" id="KW-1185">Reference proteome</keyword>
<evidence type="ECO:0000313" key="2">
    <source>
        <dbReference type="EMBL" id="KAK4151501.1"/>
    </source>
</evidence>
<name>A0AAN6VJT6_9PEZI</name>
<proteinExistence type="predicted"/>
<comment type="caution">
    <text evidence="2">The sequence shown here is derived from an EMBL/GenBank/DDBJ whole genome shotgun (WGS) entry which is preliminary data.</text>
</comment>
<protein>
    <submittedName>
        <fullName evidence="2">Uncharacterized protein</fullName>
    </submittedName>
</protein>
<dbReference type="AlphaFoldDB" id="A0AAN6VJT6"/>
<reference evidence="2" key="1">
    <citation type="journal article" date="2023" name="Mol. Phylogenet. Evol.">
        <title>Genome-scale phylogeny and comparative genomics of the fungal order Sordariales.</title>
        <authorList>
            <person name="Hensen N."/>
            <person name="Bonometti L."/>
            <person name="Westerberg I."/>
            <person name="Brannstrom I.O."/>
            <person name="Guillou S."/>
            <person name="Cros-Aarteil S."/>
            <person name="Calhoun S."/>
            <person name="Haridas S."/>
            <person name="Kuo A."/>
            <person name="Mondo S."/>
            <person name="Pangilinan J."/>
            <person name="Riley R."/>
            <person name="LaButti K."/>
            <person name="Andreopoulos B."/>
            <person name="Lipzen A."/>
            <person name="Chen C."/>
            <person name="Yan M."/>
            <person name="Daum C."/>
            <person name="Ng V."/>
            <person name="Clum A."/>
            <person name="Steindorff A."/>
            <person name="Ohm R.A."/>
            <person name="Martin F."/>
            <person name="Silar P."/>
            <person name="Natvig D.O."/>
            <person name="Lalanne C."/>
            <person name="Gautier V."/>
            <person name="Ament-Velasquez S.L."/>
            <person name="Kruys A."/>
            <person name="Hutchinson M.I."/>
            <person name="Powell A.J."/>
            <person name="Barry K."/>
            <person name="Miller A.N."/>
            <person name="Grigoriev I.V."/>
            <person name="Debuchy R."/>
            <person name="Gladieux P."/>
            <person name="Hiltunen Thoren M."/>
            <person name="Johannesson H."/>
        </authorList>
    </citation>
    <scope>NUCLEOTIDE SEQUENCE</scope>
    <source>
        <strain evidence="2">CBS 538.74</strain>
    </source>
</reference>
<keyword evidence="1" id="KW-0472">Membrane</keyword>
<evidence type="ECO:0000313" key="3">
    <source>
        <dbReference type="Proteomes" id="UP001302745"/>
    </source>
</evidence>
<sequence length="112" mass="12983">MCDTKELQRQSPGIMGRLQALYKRFAIFIHSCFLIILLLRGLVKIKPSLINGPTFHCGWCDLYTVTYKRCPPDVTHFECVNNLCGDCKAKTLPPVRWEDMIKRYNKYAIISL</sequence>
<gene>
    <name evidence="2" type="ORF">C8A00DRAFT_35862</name>
</gene>
<reference evidence="2" key="2">
    <citation type="submission" date="2023-05" db="EMBL/GenBank/DDBJ databases">
        <authorList>
            <consortium name="Lawrence Berkeley National Laboratory"/>
            <person name="Steindorff A."/>
            <person name="Hensen N."/>
            <person name="Bonometti L."/>
            <person name="Westerberg I."/>
            <person name="Brannstrom I.O."/>
            <person name="Guillou S."/>
            <person name="Cros-Aarteil S."/>
            <person name="Calhoun S."/>
            <person name="Haridas S."/>
            <person name="Kuo A."/>
            <person name="Mondo S."/>
            <person name="Pangilinan J."/>
            <person name="Riley R."/>
            <person name="Labutti K."/>
            <person name="Andreopoulos B."/>
            <person name="Lipzen A."/>
            <person name="Chen C."/>
            <person name="Yanf M."/>
            <person name="Daum C."/>
            <person name="Ng V."/>
            <person name="Clum A."/>
            <person name="Ohm R."/>
            <person name="Martin F."/>
            <person name="Silar P."/>
            <person name="Natvig D."/>
            <person name="Lalanne C."/>
            <person name="Gautier V."/>
            <person name="Ament-Velasquez S.L."/>
            <person name="Kruys A."/>
            <person name="Hutchinson M.I."/>
            <person name="Powell A.J."/>
            <person name="Barry K."/>
            <person name="Miller A.N."/>
            <person name="Grigoriev I.V."/>
            <person name="Debuchy R."/>
            <person name="Gladieux P."/>
            <person name="Thoren M.H."/>
            <person name="Johannesson H."/>
        </authorList>
    </citation>
    <scope>NUCLEOTIDE SEQUENCE</scope>
    <source>
        <strain evidence="2">CBS 538.74</strain>
    </source>
</reference>
<keyword evidence="1" id="KW-1133">Transmembrane helix</keyword>
<dbReference type="EMBL" id="MU857013">
    <property type="protein sequence ID" value="KAK4151501.1"/>
    <property type="molecule type" value="Genomic_DNA"/>
</dbReference>
<evidence type="ECO:0000256" key="1">
    <source>
        <dbReference type="SAM" id="Phobius"/>
    </source>
</evidence>
<accession>A0AAN6VJT6</accession>
<dbReference type="Proteomes" id="UP001302745">
    <property type="component" value="Unassembled WGS sequence"/>
</dbReference>
<organism evidence="2 3">
    <name type="scientific">Chaetomidium leptoderma</name>
    <dbReference type="NCBI Taxonomy" id="669021"/>
    <lineage>
        <taxon>Eukaryota</taxon>
        <taxon>Fungi</taxon>
        <taxon>Dikarya</taxon>
        <taxon>Ascomycota</taxon>
        <taxon>Pezizomycotina</taxon>
        <taxon>Sordariomycetes</taxon>
        <taxon>Sordariomycetidae</taxon>
        <taxon>Sordariales</taxon>
        <taxon>Chaetomiaceae</taxon>
        <taxon>Chaetomidium</taxon>
    </lineage>
</organism>
<feature type="transmembrane region" description="Helical" evidence="1">
    <location>
        <begin position="21"/>
        <end position="43"/>
    </location>
</feature>